<dbReference type="SUPFAM" id="SSF52266">
    <property type="entry name" value="SGNH hydrolase"/>
    <property type="match status" value="1"/>
</dbReference>
<proteinExistence type="predicted"/>
<sequence length="128" mass="14965">MKPLPEITRKAYDEMVEYTRSNGIRLIIVLMPIQIEEIFCRNRGLYHPLENYALRAATYFEKKGIPVLKLRKETSEMCGEVIEVSGEKKFSGIRDYFIPEDGHLTVSGNRWAKRVLEKQLKELEKNAF</sequence>
<evidence type="ECO:0000313" key="1">
    <source>
        <dbReference type="EMBL" id="EMF41571.1"/>
    </source>
</evidence>
<name>M3EUT0_LEPIR</name>
<dbReference type="InterPro" id="IPR036514">
    <property type="entry name" value="SGNH_hydro_sf"/>
</dbReference>
<dbReference type="Gene3D" id="3.40.50.1110">
    <property type="entry name" value="SGNH hydrolase"/>
    <property type="match status" value="1"/>
</dbReference>
<protein>
    <recommendedName>
        <fullName evidence="3">PF07611 domain protein</fullName>
    </recommendedName>
</protein>
<organism evidence="1 2">
    <name type="scientific">Leptospira interrogans serovar Lora str. TE 1992</name>
    <dbReference type="NCBI Taxonomy" id="1193028"/>
    <lineage>
        <taxon>Bacteria</taxon>
        <taxon>Pseudomonadati</taxon>
        <taxon>Spirochaetota</taxon>
        <taxon>Spirochaetia</taxon>
        <taxon>Leptospirales</taxon>
        <taxon>Leptospiraceae</taxon>
        <taxon>Leptospira</taxon>
    </lineage>
</organism>
<evidence type="ECO:0000313" key="2">
    <source>
        <dbReference type="Proteomes" id="UP000011754"/>
    </source>
</evidence>
<comment type="caution">
    <text evidence="1">The sequence shown here is derived from an EMBL/GenBank/DDBJ whole genome shotgun (WGS) entry which is preliminary data.</text>
</comment>
<reference evidence="1 2" key="1">
    <citation type="submission" date="2013-01" db="EMBL/GenBank/DDBJ databases">
        <authorList>
            <person name="Harkins D.M."/>
            <person name="Durkin A.S."/>
            <person name="Brinkac L.M."/>
            <person name="Haft D.H."/>
            <person name="Selengut J.D."/>
            <person name="Sanka R."/>
            <person name="DePew J."/>
            <person name="Purushe J."/>
            <person name="Hartskeerl R.A."/>
            <person name="Ahmed A."/>
            <person name="van der Linden H."/>
            <person name="Goris M.G.A."/>
            <person name="Vinetz J.M."/>
            <person name="Sutton G.G."/>
            <person name="Nierman W.C."/>
            <person name="Fouts D.E."/>
        </authorList>
    </citation>
    <scope>NUCLEOTIDE SEQUENCE [LARGE SCALE GENOMIC DNA]</scope>
    <source>
        <strain evidence="1 2">TE 1992</strain>
    </source>
</reference>
<dbReference type="GO" id="GO:0016788">
    <property type="term" value="F:hydrolase activity, acting on ester bonds"/>
    <property type="evidence" value="ECO:0007669"/>
    <property type="project" value="UniProtKB-ARBA"/>
</dbReference>
<evidence type="ECO:0008006" key="3">
    <source>
        <dbReference type="Google" id="ProtNLM"/>
    </source>
</evidence>
<dbReference type="Proteomes" id="UP000011754">
    <property type="component" value="Unassembled WGS sequence"/>
</dbReference>
<accession>M3EUT0</accession>
<dbReference type="AlphaFoldDB" id="M3EUT0"/>
<dbReference type="EMBL" id="AKWW02000059">
    <property type="protein sequence ID" value="EMF41571.1"/>
    <property type="molecule type" value="Genomic_DNA"/>
</dbReference>
<gene>
    <name evidence="1" type="ORF">LEP1GSC067_0987</name>
</gene>